<dbReference type="EMBL" id="KZ505793">
    <property type="protein sequence ID" value="PKU44941.1"/>
    <property type="molecule type" value="Genomic_DNA"/>
</dbReference>
<keyword evidence="1" id="KW-0548">Nucleotidyltransferase</keyword>
<dbReference type="GO" id="GO:0003964">
    <property type="term" value="F:RNA-directed DNA polymerase activity"/>
    <property type="evidence" value="ECO:0007669"/>
    <property type="project" value="UniProtKB-KW"/>
</dbReference>
<evidence type="ECO:0000313" key="1">
    <source>
        <dbReference type="EMBL" id="PKU44941.1"/>
    </source>
</evidence>
<evidence type="ECO:0000313" key="2">
    <source>
        <dbReference type="Proteomes" id="UP000233556"/>
    </source>
</evidence>
<dbReference type="Proteomes" id="UP000233556">
    <property type="component" value="Unassembled WGS sequence"/>
</dbReference>
<reference evidence="2" key="2">
    <citation type="submission" date="2017-12" db="EMBL/GenBank/DDBJ databases">
        <title>Genome sequence of the Bar-tailed Godwit (Limosa lapponica baueri).</title>
        <authorList>
            <person name="Lima N.C.B."/>
            <person name="Parody-Merino A.M."/>
            <person name="Battley P.F."/>
            <person name="Fidler A.E."/>
            <person name="Prosdocimi F."/>
        </authorList>
    </citation>
    <scope>NUCLEOTIDE SEQUENCE [LARGE SCALE GENOMIC DNA]</scope>
</reference>
<sequence length="243" mass="27330">MGAALGQGYMGNLNTSAEIHMSTIALTLSTCHTCSSRTDGFYEMVYQHKFHREKAMCSTKVVAQDILSHCTSTKLHKEENMQHSVRPSQGCNFVYQQPEVAEQQTRLSPGSQIAEDRFVNTTTRAMSILGSALGLALFNVFVGDMDSGIECTLSKFVNDTKLCDAVNTLEGRDAIQRDLDRLERWGHTNVMKFNCILGCIKRSVANRSREVILPLYSVVMRPHLEYRIQLSGCEHKEYINLLE</sequence>
<proteinExistence type="predicted"/>
<keyword evidence="1" id="KW-0808">Transferase</keyword>
<accession>A0A2I0UFX1</accession>
<name>A0A2I0UFX1_LIMLA</name>
<dbReference type="AlphaFoldDB" id="A0A2I0UFX1"/>
<keyword evidence="1" id="KW-0695">RNA-directed DNA polymerase</keyword>
<keyword evidence="2" id="KW-1185">Reference proteome</keyword>
<dbReference type="OrthoDB" id="410381at2759"/>
<reference evidence="2" key="1">
    <citation type="submission" date="2017-11" db="EMBL/GenBank/DDBJ databases">
        <authorList>
            <person name="Lima N.C."/>
            <person name="Parody-Merino A.M."/>
            <person name="Battley P.F."/>
            <person name="Fidler A.E."/>
            <person name="Prosdocimi F."/>
        </authorList>
    </citation>
    <scope>NUCLEOTIDE SEQUENCE [LARGE SCALE GENOMIC DNA]</scope>
</reference>
<protein>
    <submittedName>
        <fullName evidence="1">Rna-directed dna polymerase from mobile element jockey-like</fullName>
    </submittedName>
</protein>
<gene>
    <name evidence="1" type="ORF">llap_4754</name>
</gene>
<organism evidence="1 2">
    <name type="scientific">Limosa lapponica baueri</name>
    <dbReference type="NCBI Taxonomy" id="1758121"/>
    <lineage>
        <taxon>Eukaryota</taxon>
        <taxon>Metazoa</taxon>
        <taxon>Chordata</taxon>
        <taxon>Craniata</taxon>
        <taxon>Vertebrata</taxon>
        <taxon>Euteleostomi</taxon>
        <taxon>Archelosauria</taxon>
        <taxon>Archosauria</taxon>
        <taxon>Dinosauria</taxon>
        <taxon>Saurischia</taxon>
        <taxon>Theropoda</taxon>
        <taxon>Coelurosauria</taxon>
        <taxon>Aves</taxon>
        <taxon>Neognathae</taxon>
        <taxon>Neoaves</taxon>
        <taxon>Charadriiformes</taxon>
        <taxon>Scolopacidae</taxon>
        <taxon>Limosa</taxon>
    </lineage>
</organism>
<dbReference type="PANTHER" id="PTHR33332">
    <property type="entry name" value="REVERSE TRANSCRIPTASE DOMAIN-CONTAINING PROTEIN"/>
    <property type="match status" value="1"/>
</dbReference>